<protein>
    <submittedName>
        <fullName evidence="2">Uncharacterized protein</fullName>
    </submittedName>
</protein>
<feature type="region of interest" description="Disordered" evidence="1">
    <location>
        <begin position="48"/>
        <end position="151"/>
    </location>
</feature>
<evidence type="ECO:0000256" key="1">
    <source>
        <dbReference type="SAM" id="MobiDB-lite"/>
    </source>
</evidence>
<dbReference type="Proteomes" id="UP001497482">
    <property type="component" value="Chromosome 14"/>
</dbReference>
<keyword evidence="3" id="KW-1185">Reference proteome</keyword>
<reference evidence="2 3" key="1">
    <citation type="submission" date="2024-04" db="EMBL/GenBank/DDBJ databases">
        <authorList>
            <person name="Waldvogel A.-M."/>
            <person name="Schoenle A."/>
        </authorList>
    </citation>
    <scope>NUCLEOTIDE SEQUENCE [LARGE SCALE GENOMIC DNA]</scope>
</reference>
<gene>
    <name evidence="2" type="ORF">KC01_LOCUS11511</name>
</gene>
<evidence type="ECO:0000313" key="3">
    <source>
        <dbReference type="Proteomes" id="UP001497482"/>
    </source>
</evidence>
<name>A0AAV2JT25_KNICA</name>
<proteinExistence type="predicted"/>
<sequence length="151" mass="16540">MVISLGQTDGPTLLTLHCRGNDRPTLSSLTSPQKALLSNQAELGITQTYTLHSAPERGRRGQYQRGVGGGQTGSRRRQYQRGAGGGSTREEQEEAVPERSRRRQYQRGAGGGSTREEQEEAVPERSRRGQYQRGAGGGSTREEQEEAVPEE</sequence>
<organism evidence="2 3">
    <name type="scientific">Knipowitschia caucasica</name>
    <name type="common">Caucasian dwarf goby</name>
    <name type="synonym">Pomatoschistus caucasicus</name>
    <dbReference type="NCBI Taxonomy" id="637954"/>
    <lineage>
        <taxon>Eukaryota</taxon>
        <taxon>Metazoa</taxon>
        <taxon>Chordata</taxon>
        <taxon>Craniata</taxon>
        <taxon>Vertebrata</taxon>
        <taxon>Euteleostomi</taxon>
        <taxon>Actinopterygii</taxon>
        <taxon>Neopterygii</taxon>
        <taxon>Teleostei</taxon>
        <taxon>Neoteleostei</taxon>
        <taxon>Acanthomorphata</taxon>
        <taxon>Gobiaria</taxon>
        <taxon>Gobiiformes</taxon>
        <taxon>Gobioidei</taxon>
        <taxon>Gobiidae</taxon>
        <taxon>Gobiinae</taxon>
        <taxon>Knipowitschia</taxon>
    </lineage>
</organism>
<evidence type="ECO:0000313" key="2">
    <source>
        <dbReference type="EMBL" id="CAL1580694.1"/>
    </source>
</evidence>
<dbReference type="EMBL" id="OZ035836">
    <property type="protein sequence ID" value="CAL1580694.1"/>
    <property type="molecule type" value="Genomic_DNA"/>
</dbReference>
<dbReference type="AlphaFoldDB" id="A0AAV2JT25"/>
<accession>A0AAV2JT25</accession>